<evidence type="ECO:0000256" key="4">
    <source>
        <dbReference type="SAM" id="SignalP"/>
    </source>
</evidence>
<name>A0A964T5L3_9HYPH</name>
<evidence type="ECO:0000259" key="5">
    <source>
        <dbReference type="SMART" id="SM00062"/>
    </source>
</evidence>
<gene>
    <name evidence="6" type="ORF">E4O86_11405</name>
</gene>
<feature type="domain" description="Solute-binding protein family 3/N-terminal" evidence="5">
    <location>
        <begin position="31"/>
        <end position="251"/>
    </location>
</feature>
<evidence type="ECO:0000256" key="2">
    <source>
        <dbReference type="ARBA" id="ARBA00010742"/>
    </source>
</evidence>
<dbReference type="SMART" id="SM00062">
    <property type="entry name" value="PBPb"/>
    <property type="match status" value="1"/>
</dbReference>
<sequence length="331" mass="35653">MRRGPIARRTAHAFIMATMLAAPAAAAELRDVQHATAASSVIVESRFGVAKGFFKDEGLNVEVRGFQRGADALNGLIAGQVDFAEAAVEPTVSAAAQGAEIVAIAQHSWGSLGKMVASNANAGLTDLKDYKGKKIGVQFGTAAHNILMMALDEEGIDPSTIDLVNIRVNDMPTAMQSQSFDAVVGWEPAMSRIVAAGFGKEVITPQEFLKLSKTKAPFLVLTRRDTVKNDPELVQHFVNAYCRTQRYLDSHRDEVVKFVQSDLGGIVGNLDDAAATDLVYGRSTFDSCVLDDEATEGMTRTIKFMLKDRPVTVTPTVDDLVNMSFARKAGQ</sequence>
<dbReference type="SUPFAM" id="SSF53850">
    <property type="entry name" value="Periplasmic binding protein-like II"/>
    <property type="match status" value="1"/>
</dbReference>
<dbReference type="CDD" id="cd01008">
    <property type="entry name" value="PBP2_NrtA_SsuA_CpmA_like"/>
    <property type="match status" value="1"/>
</dbReference>
<comment type="subcellular location">
    <subcellularLocation>
        <location evidence="1">Periplasm</location>
    </subcellularLocation>
</comment>
<dbReference type="AlphaFoldDB" id="A0A964T5L3"/>
<protein>
    <submittedName>
        <fullName evidence="6">ABC transporter substrate-binding protein</fullName>
    </submittedName>
</protein>
<dbReference type="RefSeq" id="WP_205520835.1">
    <property type="nucleotide sequence ID" value="NZ_SPKJ01000034.1"/>
</dbReference>
<keyword evidence="7" id="KW-1185">Reference proteome</keyword>
<comment type="caution">
    <text evidence="6">The sequence shown here is derived from an EMBL/GenBank/DDBJ whole genome shotgun (WGS) entry which is preliminary data.</text>
</comment>
<evidence type="ECO:0000256" key="3">
    <source>
        <dbReference type="ARBA" id="ARBA00022729"/>
    </source>
</evidence>
<proteinExistence type="inferred from homology"/>
<dbReference type="Gene3D" id="3.40.190.10">
    <property type="entry name" value="Periplasmic binding protein-like II"/>
    <property type="match status" value="2"/>
</dbReference>
<dbReference type="PANTHER" id="PTHR30024">
    <property type="entry name" value="ALIPHATIC SULFONATES-BINDING PROTEIN-RELATED"/>
    <property type="match status" value="1"/>
</dbReference>
<evidence type="ECO:0000313" key="7">
    <source>
        <dbReference type="Proteomes" id="UP000773614"/>
    </source>
</evidence>
<feature type="signal peptide" evidence="4">
    <location>
        <begin position="1"/>
        <end position="26"/>
    </location>
</feature>
<reference evidence="6" key="1">
    <citation type="submission" date="2019-03" db="EMBL/GenBank/DDBJ databases">
        <title>Afifella sp. nov., isolated from activated sludge.</title>
        <authorList>
            <person name="Li Q."/>
            <person name="Liu Y."/>
        </authorList>
    </citation>
    <scope>NUCLEOTIDE SEQUENCE</scope>
    <source>
        <strain evidence="6">L72</strain>
    </source>
</reference>
<dbReference type="EMBL" id="SPKJ01000034">
    <property type="protein sequence ID" value="MYZ48317.1"/>
    <property type="molecule type" value="Genomic_DNA"/>
</dbReference>
<organism evidence="6 7">
    <name type="scientific">Propylenella binzhouense</name>
    <dbReference type="NCBI Taxonomy" id="2555902"/>
    <lineage>
        <taxon>Bacteria</taxon>
        <taxon>Pseudomonadati</taxon>
        <taxon>Pseudomonadota</taxon>
        <taxon>Alphaproteobacteria</taxon>
        <taxon>Hyphomicrobiales</taxon>
        <taxon>Propylenellaceae</taxon>
        <taxon>Propylenella</taxon>
    </lineage>
</organism>
<dbReference type="GO" id="GO:0042597">
    <property type="term" value="C:periplasmic space"/>
    <property type="evidence" value="ECO:0007669"/>
    <property type="project" value="UniProtKB-SubCell"/>
</dbReference>
<accession>A0A964T5L3</accession>
<dbReference type="Proteomes" id="UP000773614">
    <property type="component" value="Unassembled WGS sequence"/>
</dbReference>
<dbReference type="InterPro" id="IPR015168">
    <property type="entry name" value="SsuA/THI5"/>
</dbReference>
<evidence type="ECO:0000256" key="1">
    <source>
        <dbReference type="ARBA" id="ARBA00004418"/>
    </source>
</evidence>
<dbReference type="InterPro" id="IPR001638">
    <property type="entry name" value="Solute-binding_3/MltF_N"/>
</dbReference>
<feature type="chain" id="PRO_5037928454" evidence="4">
    <location>
        <begin position="27"/>
        <end position="331"/>
    </location>
</feature>
<evidence type="ECO:0000313" key="6">
    <source>
        <dbReference type="EMBL" id="MYZ48317.1"/>
    </source>
</evidence>
<comment type="similarity">
    <text evidence="2">Belongs to the bacterial solute-binding protein SsuA/TauA family.</text>
</comment>
<dbReference type="Pfam" id="PF09084">
    <property type="entry name" value="NMT1"/>
    <property type="match status" value="1"/>
</dbReference>
<keyword evidence="3 4" id="KW-0732">Signal</keyword>
<dbReference type="PANTHER" id="PTHR30024:SF47">
    <property type="entry name" value="TAURINE-BINDING PERIPLASMIC PROTEIN"/>
    <property type="match status" value="1"/>
</dbReference>